<gene>
    <name evidence="1" type="ORF">SAMN04489796_11217</name>
</gene>
<reference evidence="2" key="1">
    <citation type="submission" date="2016-10" db="EMBL/GenBank/DDBJ databases">
        <authorList>
            <person name="Varghese N."/>
            <person name="Submissions S."/>
        </authorList>
    </citation>
    <scope>NUCLEOTIDE SEQUENCE [LARGE SCALE GENOMIC DNA]</scope>
    <source>
        <strain evidence="2">DSM 15363</strain>
    </source>
</reference>
<dbReference type="SUPFAM" id="SSF56925">
    <property type="entry name" value="OMPA-like"/>
    <property type="match status" value="1"/>
</dbReference>
<protein>
    <recommendedName>
        <fullName evidence="3">Outer membrane protein beta-barrel domain-containing protein</fullName>
    </recommendedName>
</protein>
<dbReference type="Proteomes" id="UP000199492">
    <property type="component" value="Unassembled WGS sequence"/>
</dbReference>
<dbReference type="EMBL" id="FNCZ01000012">
    <property type="protein sequence ID" value="SDI50177.1"/>
    <property type="molecule type" value="Genomic_DNA"/>
</dbReference>
<accession>A0A1G8L3M3</accession>
<name>A0A1G8L3M3_9FLAO</name>
<keyword evidence="2" id="KW-1185">Reference proteome</keyword>
<evidence type="ECO:0000313" key="1">
    <source>
        <dbReference type="EMBL" id="SDI50177.1"/>
    </source>
</evidence>
<evidence type="ECO:0000313" key="2">
    <source>
        <dbReference type="Proteomes" id="UP000199492"/>
    </source>
</evidence>
<evidence type="ECO:0008006" key="3">
    <source>
        <dbReference type="Google" id="ProtNLM"/>
    </source>
</evidence>
<organism evidence="1 2">
    <name type="scientific">Winogradskyella thalassocola</name>
    <dbReference type="NCBI Taxonomy" id="262004"/>
    <lineage>
        <taxon>Bacteria</taxon>
        <taxon>Pseudomonadati</taxon>
        <taxon>Bacteroidota</taxon>
        <taxon>Flavobacteriia</taxon>
        <taxon>Flavobacteriales</taxon>
        <taxon>Flavobacteriaceae</taxon>
        <taxon>Winogradskyella</taxon>
    </lineage>
</organism>
<dbReference type="STRING" id="262004.SAMN04489796_11217"/>
<sequence length="85" mass="10030">MPILGKYKPNEKFSVLLGAQLDYILEEGIKRLGIRIAIGLSYDVTKHFLIDLHYSYRLTNRIEDMEDFDFKFSSNFFQLRIVNLP</sequence>
<dbReference type="InterPro" id="IPR011250">
    <property type="entry name" value="OMP/PagP_B-barrel"/>
</dbReference>
<dbReference type="AlphaFoldDB" id="A0A1G8L3M3"/>
<proteinExistence type="predicted"/>